<reference evidence="1" key="1">
    <citation type="journal article" date="2021" name="New Phytol.">
        <title>Evolutionary innovations through gain and loss of genes in the ectomycorrhizal Boletales.</title>
        <authorList>
            <person name="Wu G."/>
            <person name="Miyauchi S."/>
            <person name="Morin E."/>
            <person name="Kuo A."/>
            <person name="Drula E."/>
            <person name="Varga T."/>
            <person name="Kohler A."/>
            <person name="Feng B."/>
            <person name="Cao Y."/>
            <person name="Lipzen A."/>
            <person name="Daum C."/>
            <person name="Hundley H."/>
            <person name="Pangilinan J."/>
            <person name="Johnson J."/>
            <person name="Barry K."/>
            <person name="LaButti K."/>
            <person name="Ng V."/>
            <person name="Ahrendt S."/>
            <person name="Min B."/>
            <person name="Choi I.G."/>
            <person name="Park H."/>
            <person name="Plett J.M."/>
            <person name="Magnuson J."/>
            <person name="Spatafora J.W."/>
            <person name="Nagy L.G."/>
            <person name="Henrissat B."/>
            <person name="Grigoriev I.V."/>
            <person name="Yang Z.L."/>
            <person name="Xu J."/>
            <person name="Martin F.M."/>
        </authorList>
    </citation>
    <scope>NUCLEOTIDE SEQUENCE</scope>
    <source>
        <strain evidence="1">KUC20120723A-06</strain>
    </source>
</reference>
<keyword evidence="2" id="KW-1185">Reference proteome</keyword>
<protein>
    <submittedName>
        <fullName evidence="1">Uncharacterized protein</fullName>
    </submittedName>
</protein>
<comment type="caution">
    <text evidence="1">The sequence shown here is derived from an EMBL/GenBank/DDBJ whole genome shotgun (WGS) entry which is preliminary data.</text>
</comment>
<accession>A0ACB8B3C5</accession>
<evidence type="ECO:0000313" key="1">
    <source>
        <dbReference type="EMBL" id="KAH7919363.1"/>
    </source>
</evidence>
<evidence type="ECO:0000313" key="2">
    <source>
        <dbReference type="Proteomes" id="UP000790709"/>
    </source>
</evidence>
<dbReference type="Proteomes" id="UP000790709">
    <property type="component" value="Unassembled WGS sequence"/>
</dbReference>
<dbReference type="EMBL" id="MU266668">
    <property type="protein sequence ID" value="KAH7919363.1"/>
    <property type="molecule type" value="Genomic_DNA"/>
</dbReference>
<name>A0ACB8B3C5_9AGAM</name>
<proteinExistence type="predicted"/>
<organism evidence="1 2">
    <name type="scientific">Leucogyrophana mollusca</name>
    <dbReference type="NCBI Taxonomy" id="85980"/>
    <lineage>
        <taxon>Eukaryota</taxon>
        <taxon>Fungi</taxon>
        <taxon>Dikarya</taxon>
        <taxon>Basidiomycota</taxon>
        <taxon>Agaricomycotina</taxon>
        <taxon>Agaricomycetes</taxon>
        <taxon>Agaricomycetidae</taxon>
        <taxon>Boletales</taxon>
        <taxon>Boletales incertae sedis</taxon>
        <taxon>Leucogyrophana</taxon>
    </lineage>
</organism>
<sequence>MIVLKIAFLLAVSVFIAVSNADCDMPHHTFGGFELHLFGQPQCGKGHGYEDLYGHAESHCRCLEISDKLGPVKSLVFMARDSWNVDLFSKHDCKGKHLGSHRGKAMVPEVPDKQQGIKSAQFCVNPLHCLREAPGNKSITGRWSICG</sequence>
<gene>
    <name evidence="1" type="ORF">BV22DRAFT_1040981</name>
</gene>